<keyword evidence="2" id="KW-1185">Reference proteome</keyword>
<dbReference type="Proteomes" id="UP000479190">
    <property type="component" value="Unassembled WGS sequence"/>
</dbReference>
<feature type="non-terminal residue" evidence="1">
    <location>
        <position position="1"/>
    </location>
</feature>
<sequence length="175" mass="19348">LGSQYVRLLTQRTNDDPNIIVESFNKYFVNNNVQNISPMTYKPNTHLHQSLLDKNKLDGRCRTCLNESTDKMFDIFADQTMERPYLPCWTSCTFVKKLGPPPGPAWCLWQVLEQVPPVAARAHVVHSGERPTAASCASAPSRRPTTCTSIAGRISGTNSIGNYIARLPALGRAGS</sequence>
<evidence type="ECO:0000313" key="2">
    <source>
        <dbReference type="Proteomes" id="UP000479190"/>
    </source>
</evidence>
<protein>
    <submittedName>
        <fullName evidence="1">Uncharacterized protein</fullName>
    </submittedName>
</protein>
<evidence type="ECO:0000313" key="1">
    <source>
        <dbReference type="EMBL" id="CAB0030827.1"/>
    </source>
</evidence>
<accession>A0A6H5I376</accession>
<gene>
    <name evidence="1" type="ORF">TBRA_LOCUS2814</name>
</gene>
<proteinExistence type="predicted"/>
<dbReference type="AlphaFoldDB" id="A0A6H5I376"/>
<dbReference type="EMBL" id="CADCXV010000550">
    <property type="protein sequence ID" value="CAB0030827.1"/>
    <property type="molecule type" value="Genomic_DNA"/>
</dbReference>
<organism evidence="1 2">
    <name type="scientific">Trichogramma brassicae</name>
    <dbReference type="NCBI Taxonomy" id="86971"/>
    <lineage>
        <taxon>Eukaryota</taxon>
        <taxon>Metazoa</taxon>
        <taxon>Ecdysozoa</taxon>
        <taxon>Arthropoda</taxon>
        <taxon>Hexapoda</taxon>
        <taxon>Insecta</taxon>
        <taxon>Pterygota</taxon>
        <taxon>Neoptera</taxon>
        <taxon>Endopterygota</taxon>
        <taxon>Hymenoptera</taxon>
        <taxon>Apocrita</taxon>
        <taxon>Proctotrupomorpha</taxon>
        <taxon>Chalcidoidea</taxon>
        <taxon>Trichogrammatidae</taxon>
        <taxon>Trichogramma</taxon>
    </lineage>
</organism>
<name>A0A6H5I376_9HYME</name>
<reference evidence="1 2" key="1">
    <citation type="submission" date="2020-02" db="EMBL/GenBank/DDBJ databases">
        <authorList>
            <person name="Ferguson B K."/>
        </authorList>
    </citation>
    <scope>NUCLEOTIDE SEQUENCE [LARGE SCALE GENOMIC DNA]</scope>
</reference>